<evidence type="ECO:0008006" key="3">
    <source>
        <dbReference type="Google" id="ProtNLM"/>
    </source>
</evidence>
<proteinExistence type="predicted"/>
<dbReference type="EMBL" id="JANBTX010000004">
    <property type="protein sequence ID" value="KAJ2691063.1"/>
    <property type="molecule type" value="Genomic_DNA"/>
</dbReference>
<keyword evidence="2" id="KW-1185">Reference proteome</keyword>
<gene>
    <name evidence="1" type="ORF">IWW39_000271</name>
</gene>
<reference evidence="1" key="1">
    <citation type="submission" date="2022-07" db="EMBL/GenBank/DDBJ databases">
        <title>Phylogenomic reconstructions and comparative analyses of Kickxellomycotina fungi.</title>
        <authorList>
            <person name="Reynolds N.K."/>
            <person name="Stajich J.E."/>
            <person name="Barry K."/>
            <person name="Grigoriev I.V."/>
            <person name="Crous P."/>
            <person name="Smith M.E."/>
        </authorList>
    </citation>
    <scope>NUCLEOTIDE SEQUENCE</scope>
    <source>
        <strain evidence="1">CBS 109367</strain>
    </source>
</reference>
<dbReference type="OrthoDB" id="5535745at2759"/>
<accession>A0A9W8GNW5</accession>
<comment type="caution">
    <text evidence="1">The sequence shown here is derived from an EMBL/GenBank/DDBJ whole genome shotgun (WGS) entry which is preliminary data.</text>
</comment>
<protein>
    <recommendedName>
        <fullName evidence="3">DUF4219 domain-containing protein</fullName>
    </recommendedName>
</protein>
<name>A0A9W8GNW5_9FUNG</name>
<dbReference type="AlphaFoldDB" id="A0A9W8GNW5"/>
<evidence type="ECO:0000313" key="2">
    <source>
        <dbReference type="Proteomes" id="UP001151516"/>
    </source>
</evidence>
<dbReference type="Proteomes" id="UP001151516">
    <property type="component" value="Unassembled WGS sequence"/>
</dbReference>
<sequence>MARMDKRAVPIFNGSENFATWARQMENRITSKGGLDALEADICKEPTPMDLSEADKRKLTREKQMIEGIARTELVMHLAPEIKDLRNDMSAFALWTELHALYSVVDTTCIVTEFRTLIQKMGPNEVNGRDFVGQFKTHLAKMPDQLATKNQLYALLLLSSLNERYASVATTFGAKKPSEFTFVDAQGAISKRSDMLMSCKADLDNAPASSATKQNARHC</sequence>
<organism evidence="1 2">
    <name type="scientific">Coemansia spiralis</name>
    <dbReference type="NCBI Taxonomy" id="417178"/>
    <lineage>
        <taxon>Eukaryota</taxon>
        <taxon>Fungi</taxon>
        <taxon>Fungi incertae sedis</taxon>
        <taxon>Zoopagomycota</taxon>
        <taxon>Kickxellomycotina</taxon>
        <taxon>Kickxellomycetes</taxon>
        <taxon>Kickxellales</taxon>
        <taxon>Kickxellaceae</taxon>
        <taxon>Coemansia</taxon>
    </lineage>
</organism>
<evidence type="ECO:0000313" key="1">
    <source>
        <dbReference type="EMBL" id="KAJ2691063.1"/>
    </source>
</evidence>